<proteinExistence type="predicted"/>
<protein>
    <submittedName>
        <fullName evidence="1">Uncharacterized protein</fullName>
    </submittedName>
</protein>
<dbReference type="Proteomes" id="UP000556700">
    <property type="component" value="Unassembled WGS sequence"/>
</dbReference>
<evidence type="ECO:0000313" key="2">
    <source>
        <dbReference type="Proteomes" id="UP000556700"/>
    </source>
</evidence>
<evidence type="ECO:0000313" key="1">
    <source>
        <dbReference type="EMBL" id="CAD0002250.1"/>
    </source>
</evidence>
<accession>A0A6V6YS09</accession>
<organism evidence="1 2">
    <name type="scientific">Flavobacterium chungangense</name>
    <dbReference type="NCBI Taxonomy" id="554283"/>
    <lineage>
        <taxon>Bacteria</taxon>
        <taxon>Pseudomonadati</taxon>
        <taxon>Bacteroidota</taxon>
        <taxon>Flavobacteriia</taxon>
        <taxon>Flavobacteriales</taxon>
        <taxon>Flavobacteriaceae</taxon>
        <taxon>Flavobacterium</taxon>
    </lineage>
</organism>
<name>A0A6V6YS09_9FLAO</name>
<dbReference type="AlphaFoldDB" id="A0A6V6YS09"/>
<dbReference type="EMBL" id="CAIJDO010000086">
    <property type="protein sequence ID" value="CAD0002250.1"/>
    <property type="molecule type" value="Genomic_DNA"/>
</dbReference>
<sequence>MKKILFLILFLTGITPVFKNNSLNLVCYQSYAQEDPWGEELEDVIICNEPDDITVDDYGSYTITETCVWSNIDGIATNDCEWNCSTVVADKPDDGSGGNDEPDCNGDPGGSAYLANCGCIGGSTGRESCNSDPDPDPGSGSSGNPCGNQIVCPNGQQLNYTTCNCECTRTCPPGYRLNLLSCNCEKETPCTTTCPVGFDLIDCQCRVNPCLNSDLRHKEISTDVKNLIDQREKTVFMNGSYVDVKLFEIQEIEDGWGDINLDKYALNITNLPNGYQPQMLFDEIRRDFSDFVTGGSIVGTSVKLEPYSIADGNKWESSNPIGAVMNFNNFMDTSTVICTEYNYDEMYWTFTTVHSLDHQGHFVSGHRQFGIETNSDGSYSFYLRGADRLGQLIDYSLNGFDSGHDFLFNNAADATWKNLMSNLEKFIKSKTGAIIKPFDKNKVYAERFEYNENDCPE</sequence>
<keyword evidence="2" id="KW-1185">Reference proteome</keyword>
<comment type="caution">
    <text evidence="1">The sequence shown here is derived from an EMBL/GenBank/DDBJ whole genome shotgun (WGS) entry which is preliminary data.</text>
</comment>
<gene>
    <name evidence="1" type="ORF">FLACHUCJ7_00907</name>
</gene>
<reference evidence="1 2" key="1">
    <citation type="submission" date="2020-06" db="EMBL/GenBank/DDBJ databases">
        <authorList>
            <person name="Criscuolo A."/>
        </authorList>
    </citation>
    <scope>NUCLEOTIDE SEQUENCE [LARGE SCALE GENOMIC DNA]</scope>
    <source>
        <strain evidence="2">CIP 110025</strain>
    </source>
</reference>